<feature type="transmembrane region" description="Helical" evidence="9">
    <location>
        <begin position="136"/>
        <end position="156"/>
    </location>
</feature>
<feature type="transmembrane region" description="Helical" evidence="9">
    <location>
        <begin position="47"/>
        <end position="67"/>
    </location>
</feature>
<evidence type="ECO:0000313" key="11">
    <source>
        <dbReference type="Proteomes" id="UP001634393"/>
    </source>
</evidence>
<feature type="transmembrane region" description="Helical" evidence="9">
    <location>
        <begin position="168"/>
        <end position="189"/>
    </location>
</feature>
<feature type="transmembrane region" description="Helical" evidence="9">
    <location>
        <begin position="6"/>
        <end position="26"/>
    </location>
</feature>
<protein>
    <recommendedName>
        <fullName evidence="9">Bidirectional sugar transporter SWEET</fullName>
    </recommendedName>
</protein>
<dbReference type="GO" id="GO:0051260">
    <property type="term" value="P:protein homooligomerization"/>
    <property type="evidence" value="ECO:0007669"/>
    <property type="project" value="UniProtKB-ARBA"/>
</dbReference>
<dbReference type="FunFam" id="1.20.1280.290:FF:000001">
    <property type="entry name" value="Bidirectional sugar transporter SWEET"/>
    <property type="match status" value="1"/>
</dbReference>
<keyword evidence="11" id="KW-1185">Reference proteome</keyword>
<dbReference type="Gene3D" id="1.20.1280.290">
    <property type="match status" value="2"/>
</dbReference>
<feature type="transmembrane region" description="Helical" evidence="9">
    <location>
        <begin position="195"/>
        <end position="217"/>
    </location>
</feature>
<sequence length="243" mass="27273">MTHGGQALARTVIGIIGNVISFALFISPAPTFKRILEKRTTEEFHPYTYLACMMNCMFWVLYGLPIVHPDSTLVITINGIGLFLEFIYLTIFFAFTNKKTNKRIIVTGVLVELVALAAVAFMTLLCFNTHEKRSMFVGIVCVVFGIIMYGSPLTILKQVMKTKSVEYLPFWICLAGFLNGITWFTYANLKVFDLYIAIGNGIGGLLGAIQLIVYAYYRKQNVDYDVKLVADVNANKDTILRVC</sequence>
<organism evidence="10 11">
    <name type="scientific">Penstemon smallii</name>
    <dbReference type="NCBI Taxonomy" id="265156"/>
    <lineage>
        <taxon>Eukaryota</taxon>
        <taxon>Viridiplantae</taxon>
        <taxon>Streptophyta</taxon>
        <taxon>Embryophyta</taxon>
        <taxon>Tracheophyta</taxon>
        <taxon>Spermatophyta</taxon>
        <taxon>Magnoliopsida</taxon>
        <taxon>eudicotyledons</taxon>
        <taxon>Gunneridae</taxon>
        <taxon>Pentapetalae</taxon>
        <taxon>asterids</taxon>
        <taxon>lamiids</taxon>
        <taxon>Lamiales</taxon>
        <taxon>Plantaginaceae</taxon>
        <taxon>Cheloneae</taxon>
        <taxon>Penstemon</taxon>
    </lineage>
</organism>
<comment type="similarity">
    <text evidence="2 9">Belongs to the SWEET sugar transporter family.</text>
</comment>
<evidence type="ECO:0000256" key="8">
    <source>
        <dbReference type="ARBA" id="ARBA00023136"/>
    </source>
</evidence>
<dbReference type="AlphaFoldDB" id="A0ABD3T9Z2"/>
<keyword evidence="7 9" id="KW-1133">Transmembrane helix</keyword>
<gene>
    <name evidence="10" type="ORF">ACJIZ3_007903</name>
</gene>
<evidence type="ECO:0000313" key="10">
    <source>
        <dbReference type="EMBL" id="KAL3833167.1"/>
    </source>
</evidence>
<comment type="function">
    <text evidence="9">Mediates both low-affinity uptake and efflux of sugar across the membrane.</text>
</comment>
<dbReference type="PANTHER" id="PTHR10791:SF236">
    <property type="entry name" value="BIDIRECTIONAL SUGAR TRANSPORTER SWEET8"/>
    <property type="match status" value="1"/>
</dbReference>
<evidence type="ECO:0000256" key="5">
    <source>
        <dbReference type="ARBA" id="ARBA00022692"/>
    </source>
</evidence>
<keyword evidence="5 9" id="KW-0812">Transmembrane</keyword>
<proteinExistence type="inferred from homology"/>
<dbReference type="InterPro" id="IPR004316">
    <property type="entry name" value="SWEET_rpt"/>
</dbReference>
<accession>A0ABD3T9Z2</accession>
<dbReference type="InterPro" id="IPR047664">
    <property type="entry name" value="SWEET"/>
</dbReference>
<dbReference type="Pfam" id="PF03083">
    <property type="entry name" value="MtN3_slv"/>
    <property type="match status" value="2"/>
</dbReference>
<feature type="transmembrane region" description="Helical" evidence="9">
    <location>
        <begin position="73"/>
        <end position="95"/>
    </location>
</feature>
<evidence type="ECO:0000256" key="2">
    <source>
        <dbReference type="ARBA" id="ARBA00007809"/>
    </source>
</evidence>
<dbReference type="Proteomes" id="UP001634393">
    <property type="component" value="Unassembled WGS sequence"/>
</dbReference>
<evidence type="ECO:0000256" key="3">
    <source>
        <dbReference type="ARBA" id="ARBA00022448"/>
    </source>
</evidence>
<feature type="transmembrane region" description="Helical" evidence="9">
    <location>
        <begin position="104"/>
        <end position="124"/>
    </location>
</feature>
<keyword evidence="6" id="KW-0677">Repeat</keyword>
<evidence type="ECO:0000256" key="4">
    <source>
        <dbReference type="ARBA" id="ARBA00022597"/>
    </source>
</evidence>
<name>A0ABD3T9Z2_9LAMI</name>
<dbReference type="GO" id="GO:0005886">
    <property type="term" value="C:plasma membrane"/>
    <property type="evidence" value="ECO:0007669"/>
    <property type="project" value="UniProtKB-SubCell"/>
</dbReference>
<dbReference type="GO" id="GO:0012505">
    <property type="term" value="C:endomembrane system"/>
    <property type="evidence" value="ECO:0007669"/>
    <property type="project" value="UniProtKB-SubCell"/>
</dbReference>
<dbReference type="FunFam" id="1.20.1280.290:FF:000002">
    <property type="entry name" value="Bidirectional sugar transporter SWEET"/>
    <property type="match status" value="1"/>
</dbReference>
<dbReference type="PANTHER" id="PTHR10791">
    <property type="entry name" value="RAG1-ACTIVATING PROTEIN 1"/>
    <property type="match status" value="1"/>
</dbReference>
<evidence type="ECO:0000256" key="6">
    <source>
        <dbReference type="ARBA" id="ARBA00022737"/>
    </source>
</evidence>
<evidence type="ECO:0000256" key="1">
    <source>
        <dbReference type="ARBA" id="ARBA00004127"/>
    </source>
</evidence>
<evidence type="ECO:0000256" key="9">
    <source>
        <dbReference type="RuleBase" id="RU910715"/>
    </source>
</evidence>
<reference evidence="10 11" key="1">
    <citation type="submission" date="2024-12" db="EMBL/GenBank/DDBJ databases">
        <title>The unique morphological basis and parallel evolutionary history of personate flowers in Penstemon.</title>
        <authorList>
            <person name="Depatie T.H."/>
            <person name="Wessinger C.A."/>
        </authorList>
    </citation>
    <scope>NUCLEOTIDE SEQUENCE [LARGE SCALE GENOMIC DNA]</scope>
    <source>
        <strain evidence="10">WTNN_2</strain>
        <tissue evidence="10">Leaf</tissue>
    </source>
</reference>
<keyword evidence="8 9" id="KW-0472">Membrane</keyword>
<keyword evidence="3 9" id="KW-0813">Transport</keyword>
<comment type="caution">
    <text evidence="10">The sequence shown here is derived from an EMBL/GenBank/DDBJ whole genome shotgun (WGS) entry which is preliminary data.</text>
</comment>
<evidence type="ECO:0000256" key="7">
    <source>
        <dbReference type="ARBA" id="ARBA00022989"/>
    </source>
</evidence>
<keyword evidence="4 9" id="KW-0762">Sugar transport</keyword>
<comment type="subcellular location">
    <subcellularLocation>
        <location evidence="9">Cell membrane</location>
        <topology evidence="9">Multi-pass membrane protein</topology>
    </subcellularLocation>
    <subcellularLocation>
        <location evidence="1">Endomembrane system</location>
        <topology evidence="1">Multi-pass membrane protein</topology>
    </subcellularLocation>
</comment>
<dbReference type="EMBL" id="JBJXBP010000004">
    <property type="protein sequence ID" value="KAL3833167.1"/>
    <property type="molecule type" value="Genomic_DNA"/>
</dbReference>